<accession>A0A382VH02</accession>
<organism evidence="1">
    <name type="scientific">marine metagenome</name>
    <dbReference type="NCBI Taxonomy" id="408172"/>
    <lineage>
        <taxon>unclassified sequences</taxon>
        <taxon>metagenomes</taxon>
        <taxon>ecological metagenomes</taxon>
    </lineage>
</organism>
<proteinExistence type="predicted"/>
<dbReference type="Gene3D" id="3.40.50.720">
    <property type="entry name" value="NAD(P)-binding Rossmann-like Domain"/>
    <property type="match status" value="1"/>
</dbReference>
<dbReference type="CDD" id="cd02278">
    <property type="entry name" value="GAPDH_II_N"/>
    <property type="match status" value="1"/>
</dbReference>
<dbReference type="InterPro" id="IPR036291">
    <property type="entry name" value="NAD(P)-bd_dom_sf"/>
</dbReference>
<dbReference type="EMBL" id="UINC01151831">
    <property type="protein sequence ID" value="SVD45670.1"/>
    <property type="molecule type" value="Genomic_DNA"/>
</dbReference>
<feature type="non-terminal residue" evidence="1">
    <location>
        <position position="137"/>
    </location>
</feature>
<name>A0A382VH02_9ZZZZ</name>
<gene>
    <name evidence="1" type="ORF">METZ01_LOCUS398524</name>
</gene>
<dbReference type="AlphaFoldDB" id="A0A382VH02"/>
<sequence>MKTIVKKVFVNGYGSIGSRIAKFIKDDPDITITGIGKHSSNEKVQHVIDDGFSVFVPEKKIDSFKNYDISGTIESILDDCDLVIDASPEGKGFFNKKNMYEPKGVKAIFQGGETIFNDKAVADILFNSRVNYAEAFN</sequence>
<reference evidence="1" key="1">
    <citation type="submission" date="2018-05" db="EMBL/GenBank/DDBJ databases">
        <authorList>
            <person name="Lanie J.A."/>
            <person name="Ng W.-L."/>
            <person name="Kazmierczak K.M."/>
            <person name="Andrzejewski T.M."/>
            <person name="Davidsen T.M."/>
            <person name="Wayne K.J."/>
            <person name="Tettelin H."/>
            <person name="Glass J.I."/>
            <person name="Rusch D."/>
            <person name="Podicherti R."/>
            <person name="Tsui H.-C.T."/>
            <person name="Winkler M.E."/>
        </authorList>
    </citation>
    <scope>NUCLEOTIDE SEQUENCE</scope>
</reference>
<evidence type="ECO:0000313" key="1">
    <source>
        <dbReference type="EMBL" id="SVD45670.1"/>
    </source>
</evidence>
<dbReference type="SUPFAM" id="SSF51735">
    <property type="entry name" value="NAD(P)-binding Rossmann-fold domains"/>
    <property type="match status" value="1"/>
</dbReference>
<protein>
    <submittedName>
        <fullName evidence="1">Uncharacterized protein</fullName>
    </submittedName>
</protein>